<dbReference type="InterPro" id="IPR046335">
    <property type="entry name" value="LacI/GalR-like_sensor"/>
</dbReference>
<dbReference type="PRINTS" id="PR00036">
    <property type="entry name" value="HTHLACI"/>
</dbReference>
<name>A0A850QT66_PHODD</name>
<dbReference type="GO" id="GO:0003700">
    <property type="term" value="F:DNA-binding transcription factor activity"/>
    <property type="evidence" value="ECO:0007669"/>
    <property type="project" value="TreeGrafter"/>
</dbReference>
<dbReference type="SMART" id="SM00354">
    <property type="entry name" value="HTH_LACI"/>
    <property type="match status" value="1"/>
</dbReference>
<dbReference type="PROSITE" id="PS50943">
    <property type="entry name" value="HTH_CROC1"/>
    <property type="match status" value="1"/>
</dbReference>
<reference evidence="6 7" key="1">
    <citation type="submission" date="2020-06" db="EMBL/GenBank/DDBJ databases">
        <title>Photobacterium damselae subsp. damselae comparative genomics.</title>
        <authorList>
            <person name="Osorio C.R."/>
        </authorList>
    </citation>
    <scope>NUCLEOTIDE SEQUENCE [LARGE SCALE GENOMIC DNA]</scope>
    <source>
        <strain evidence="6 7">TW250/03</strain>
    </source>
</reference>
<feature type="domain" description="HTH cro/C1-type" evidence="5">
    <location>
        <begin position="2"/>
        <end position="46"/>
    </location>
</feature>
<dbReference type="InterPro" id="IPR028082">
    <property type="entry name" value="Peripla_BP_I"/>
</dbReference>
<evidence type="ECO:0000256" key="1">
    <source>
        <dbReference type="ARBA" id="ARBA00023015"/>
    </source>
</evidence>
<protein>
    <submittedName>
        <fullName evidence="6">LacI family DNA-binding transcriptional regulator</fullName>
    </submittedName>
</protein>
<dbReference type="Pfam" id="PF00356">
    <property type="entry name" value="LacI"/>
    <property type="match status" value="1"/>
</dbReference>
<dbReference type="EMBL" id="JABXOR010001426">
    <property type="protein sequence ID" value="NVP02907.1"/>
    <property type="molecule type" value="Genomic_DNA"/>
</dbReference>
<keyword evidence="2 6" id="KW-0238">DNA-binding</keyword>
<dbReference type="SUPFAM" id="SSF53822">
    <property type="entry name" value="Periplasmic binding protein-like I"/>
    <property type="match status" value="1"/>
</dbReference>
<evidence type="ECO:0000256" key="3">
    <source>
        <dbReference type="ARBA" id="ARBA00023163"/>
    </source>
</evidence>
<dbReference type="Pfam" id="PF13377">
    <property type="entry name" value="Peripla_BP_3"/>
    <property type="match status" value="1"/>
</dbReference>
<dbReference type="GO" id="GO:0000976">
    <property type="term" value="F:transcription cis-regulatory region binding"/>
    <property type="evidence" value="ECO:0007669"/>
    <property type="project" value="TreeGrafter"/>
</dbReference>
<evidence type="ECO:0000313" key="7">
    <source>
        <dbReference type="Proteomes" id="UP000533429"/>
    </source>
</evidence>
<evidence type="ECO:0000259" key="4">
    <source>
        <dbReference type="PROSITE" id="PS50932"/>
    </source>
</evidence>
<keyword evidence="1" id="KW-0805">Transcription regulation</keyword>
<accession>A0A850QT66</accession>
<organism evidence="6 7">
    <name type="scientific">Photobacterium damselae subsp. damselae</name>
    <name type="common">Listonella damsela</name>
    <dbReference type="NCBI Taxonomy" id="85581"/>
    <lineage>
        <taxon>Bacteria</taxon>
        <taxon>Pseudomonadati</taxon>
        <taxon>Pseudomonadota</taxon>
        <taxon>Gammaproteobacteria</taxon>
        <taxon>Vibrionales</taxon>
        <taxon>Vibrionaceae</taxon>
        <taxon>Photobacterium</taxon>
    </lineage>
</organism>
<evidence type="ECO:0000259" key="5">
    <source>
        <dbReference type="PROSITE" id="PS50943"/>
    </source>
</evidence>
<feature type="domain" description="HTH lacI-type" evidence="4">
    <location>
        <begin position="2"/>
        <end position="56"/>
    </location>
</feature>
<dbReference type="PANTHER" id="PTHR30146:SF131">
    <property type="entry name" value="LACI FAMILY DNA-BINDING TRANSCRIPTIONAL REGULATOR"/>
    <property type="match status" value="1"/>
</dbReference>
<dbReference type="CDD" id="cd01392">
    <property type="entry name" value="HTH_LacI"/>
    <property type="match status" value="1"/>
</dbReference>
<sequence>MITLEDVALKAGVSRATVSRVVNGDQKVKTQTKAKVQRAIIELGYSPNPAARALASNHSQTIGLVTTSYLGGFFGLLMDNVQTEADLNRKQLLVTQGKGTAENELNAINKLFNMRCDGLILHVRAIDDATLCQFAQQDKPFVLLDRFIPAIAERCIAFDHYLASQLAAQYLLDKGHQSIACIYGPKNRSSSLIRQQGFVDQLNRHKLTPTHCISGEYDLTSGYQAMHDILHTTQPITAIYCCNEEMALGALLAISEQGLRVPDDISLLCYDSGERAECVSPKLTSVYFPIREMAQQATRLLINPDLSPTVFTPQIIERESVKDLNL</sequence>
<dbReference type="SUPFAM" id="SSF47413">
    <property type="entry name" value="lambda repressor-like DNA-binding domains"/>
    <property type="match status" value="1"/>
</dbReference>
<comment type="caution">
    <text evidence="6">The sequence shown here is derived from an EMBL/GenBank/DDBJ whole genome shotgun (WGS) entry which is preliminary data.</text>
</comment>
<gene>
    <name evidence="6" type="ORF">HWA77_22110</name>
</gene>
<dbReference type="PROSITE" id="PS00356">
    <property type="entry name" value="HTH_LACI_1"/>
    <property type="match status" value="1"/>
</dbReference>
<dbReference type="InterPro" id="IPR001387">
    <property type="entry name" value="Cro/C1-type_HTH"/>
</dbReference>
<dbReference type="InterPro" id="IPR010982">
    <property type="entry name" value="Lambda_DNA-bd_dom_sf"/>
</dbReference>
<dbReference type="Proteomes" id="UP000533429">
    <property type="component" value="Unassembled WGS sequence"/>
</dbReference>
<proteinExistence type="predicted"/>
<keyword evidence="3" id="KW-0804">Transcription</keyword>
<dbReference type="AlphaFoldDB" id="A0A850QT66"/>
<dbReference type="Gene3D" id="3.40.50.2300">
    <property type="match status" value="2"/>
</dbReference>
<dbReference type="PANTHER" id="PTHR30146">
    <property type="entry name" value="LACI-RELATED TRANSCRIPTIONAL REPRESSOR"/>
    <property type="match status" value="1"/>
</dbReference>
<evidence type="ECO:0000313" key="6">
    <source>
        <dbReference type="EMBL" id="NVP02907.1"/>
    </source>
</evidence>
<evidence type="ECO:0000256" key="2">
    <source>
        <dbReference type="ARBA" id="ARBA00023125"/>
    </source>
</evidence>
<dbReference type="Gene3D" id="1.10.260.40">
    <property type="entry name" value="lambda repressor-like DNA-binding domains"/>
    <property type="match status" value="1"/>
</dbReference>
<dbReference type="PROSITE" id="PS50932">
    <property type="entry name" value="HTH_LACI_2"/>
    <property type="match status" value="1"/>
</dbReference>
<dbReference type="InterPro" id="IPR000843">
    <property type="entry name" value="HTH_LacI"/>
</dbReference>